<keyword evidence="6" id="KW-1185">Reference proteome</keyword>
<dbReference type="InterPro" id="IPR050204">
    <property type="entry name" value="AraC_XylS_family_regulators"/>
</dbReference>
<accession>A0A3M9N991</accession>
<gene>
    <name evidence="5" type="ORF">EFY79_18990</name>
</gene>
<dbReference type="GO" id="GO:0003700">
    <property type="term" value="F:DNA-binding transcription factor activity"/>
    <property type="evidence" value="ECO:0007669"/>
    <property type="project" value="InterPro"/>
</dbReference>
<dbReference type="InterPro" id="IPR018060">
    <property type="entry name" value="HTH_AraC"/>
</dbReference>
<evidence type="ECO:0000256" key="2">
    <source>
        <dbReference type="ARBA" id="ARBA00023125"/>
    </source>
</evidence>
<organism evidence="5 6">
    <name type="scientific">Hanamia caeni</name>
    <dbReference type="NCBI Taxonomy" id="2294116"/>
    <lineage>
        <taxon>Bacteria</taxon>
        <taxon>Pseudomonadati</taxon>
        <taxon>Bacteroidota</taxon>
        <taxon>Chitinophagia</taxon>
        <taxon>Chitinophagales</taxon>
        <taxon>Chitinophagaceae</taxon>
        <taxon>Hanamia</taxon>
    </lineage>
</organism>
<dbReference type="PANTHER" id="PTHR46796:SF13">
    <property type="entry name" value="HTH-TYPE TRANSCRIPTIONAL ACTIVATOR RHAS"/>
    <property type="match status" value="1"/>
</dbReference>
<dbReference type="RefSeq" id="WP_123122332.1">
    <property type="nucleotide sequence ID" value="NZ_RJJR01000019.1"/>
</dbReference>
<evidence type="ECO:0000259" key="4">
    <source>
        <dbReference type="PROSITE" id="PS01124"/>
    </source>
</evidence>
<feature type="domain" description="HTH araC/xylS-type" evidence="4">
    <location>
        <begin position="168"/>
        <end position="266"/>
    </location>
</feature>
<evidence type="ECO:0000256" key="1">
    <source>
        <dbReference type="ARBA" id="ARBA00023015"/>
    </source>
</evidence>
<dbReference type="PANTHER" id="PTHR46796">
    <property type="entry name" value="HTH-TYPE TRANSCRIPTIONAL ACTIVATOR RHAS-RELATED"/>
    <property type="match status" value="1"/>
</dbReference>
<protein>
    <submittedName>
        <fullName evidence="5">AraC family transcriptional regulator</fullName>
    </submittedName>
</protein>
<proteinExistence type="predicted"/>
<keyword evidence="2" id="KW-0238">DNA-binding</keyword>
<reference evidence="5 6" key="1">
    <citation type="submission" date="2018-11" db="EMBL/GenBank/DDBJ databases">
        <title>Draft genome sequence of Ferruginibacter sp. BO-59.</title>
        <authorList>
            <person name="Im W.T."/>
        </authorList>
    </citation>
    <scope>NUCLEOTIDE SEQUENCE [LARGE SCALE GENOMIC DNA]</scope>
    <source>
        <strain evidence="5 6">BO-59</strain>
    </source>
</reference>
<dbReference type="EMBL" id="RJJR01000019">
    <property type="protein sequence ID" value="RNI33528.1"/>
    <property type="molecule type" value="Genomic_DNA"/>
</dbReference>
<dbReference type="SUPFAM" id="SSF46689">
    <property type="entry name" value="Homeodomain-like"/>
    <property type="match status" value="2"/>
</dbReference>
<dbReference type="PROSITE" id="PS01124">
    <property type="entry name" value="HTH_ARAC_FAMILY_2"/>
    <property type="match status" value="1"/>
</dbReference>
<dbReference type="Gene3D" id="1.10.10.60">
    <property type="entry name" value="Homeodomain-like"/>
    <property type="match status" value="1"/>
</dbReference>
<dbReference type="AlphaFoldDB" id="A0A3M9N991"/>
<dbReference type="Pfam" id="PF12833">
    <property type="entry name" value="HTH_18"/>
    <property type="match status" value="1"/>
</dbReference>
<keyword evidence="3" id="KW-0804">Transcription</keyword>
<dbReference type="SMART" id="SM00342">
    <property type="entry name" value="HTH_ARAC"/>
    <property type="match status" value="1"/>
</dbReference>
<evidence type="ECO:0000313" key="6">
    <source>
        <dbReference type="Proteomes" id="UP000267223"/>
    </source>
</evidence>
<dbReference type="GO" id="GO:0043565">
    <property type="term" value="F:sequence-specific DNA binding"/>
    <property type="evidence" value="ECO:0007669"/>
    <property type="project" value="InterPro"/>
</dbReference>
<sequence>MLINYYIKPHPSLSAFVDNYILSSSGKDKYSFESCWPASNKTNIAFYLGDKPQHKTVTENSPTFCGKRNCIVGASTGPGGIISFNGRFHAFLMDFKANGINRIFGLPMYELSDEIFSLEEVLGNQAAILEEQLAYATNVWQMACIADKFLLSFLSRRVKNNTFSNNIALASNLINTHPNTLSIKQWACKTNMSIRNFQRRFKEQVGVSPKLYAKIVRFDKVLKRKIMQPGESWSSVAYECGYFDQMHLIRDFKAFTGFTPFDFFNHQHPEQVQLMPITRFTLADFFQIQRLKSDAAGIMSGRNKNSLPANHEAPEEQLVIVNREE</sequence>
<dbReference type="Pfam" id="PF20240">
    <property type="entry name" value="DUF6597"/>
    <property type="match status" value="1"/>
</dbReference>
<comment type="caution">
    <text evidence="5">The sequence shown here is derived from an EMBL/GenBank/DDBJ whole genome shotgun (WGS) entry which is preliminary data.</text>
</comment>
<dbReference type="InterPro" id="IPR046532">
    <property type="entry name" value="DUF6597"/>
</dbReference>
<evidence type="ECO:0000256" key="3">
    <source>
        <dbReference type="ARBA" id="ARBA00023163"/>
    </source>
</evidence>
<keyword evidence="1" id="KW-0805">Transcription regulation</keyword>
<evidence type="ECO:0000313" key="5">
    <source>
        <dbReference type="EMBL" id="RNI33528.1"/>
    </source>
</evidence>
<dbReference type="InterPro" id="IPR009057">
    <property type="entry name" value="Homeodomain-like_sf"/>
</dbReference>
<name>A0A3M9N991_9BACT</name>
<dbReference type="Proteomes" id="UP000267223">
    <property type="component" value="Unassembled WGS sequence"/>
</dbReference>
<dbReference type="OrthoDB" id="655946at2"/>